<dbReference type="Pfam" id="PF01068">
    <property type="entry name" value="DNA_ligase_A_M"/>
    <property type="match status" value="1"/>
</dbReference>
<evidence type="ECO:0000256" key="1">
    <source>
        <dbReference type="ARBA" id="ARBA00049981"/>
    </source>
</evidence>
<comment type="caution">
    <text evidence="4">The sequence shown here is derived from an EMBL/GenBank/DDBJ whole genome shotgun (WGS) entry which is preliminary data.</text>
</comment>
<name>A0A9X1ZXN5_9BACI</name>
<dbReference type="Gene3D" id="3.90.920.10">
    <property type="entry name" value="DNA primase, PRIM domain"/>
    <property type="match status" value="1"/>
</dbReference>
<keyword evidence="4" id="KW-0436">Ligase</keyword>
<dbReference type="AlphaFoldDB" id="A0A9X1ZXN5"/>
<comment type="similarity">
    <text evidence="1">In the C-terminal section; belongs to the ATP-dependent DNA ligase family.</text>
</comment>
<evidence type="ECO:0000256" key="2">
    <source>
        <dbReference type="ARBA" id="ARBA00049990"/>
    </source>
</evidence>
<accession>A0A9X1ZXN5</accession>
<comment type="similarity">
    <text evidence="2">In the N-terminal section; belongs to the LigD polymerase family.</text>
</comment>
<dbReference type="NCBIfam" id="NF007211">
    <property type="entry name" value="PRK09633.1"/>
    <property type="match status" value="1"/>
</dbReference>
<gene>
    <name evidence="4" type="ORF">MF646_03975</name>
</gene>
<dbReference type="PROSITE" id="PS00697">
    <property type="entry name" value="DNA_LIGASE_A1"/>
    <property type="match status" value="1"/>
</dbReference>
<dbReference type="InterPro" id="IPR052171">
    <property type="entry name" value="NHEJ_LigD"/>
</dbReference>
<dbReference type="GO" id="GO:0006281">
    <property type="term" value="P:DNA repair"/>
    <property type="evidence" value="ECO:0007669"/>
    <property type="project" value="InterPro"/>
</dbReference>
<dbReference type="GO" id="GO:0003910">
    <property type="term" value="F:DNA ligase (ATP) activity"/>
    <property type="evidence" value="ECO:0007669"/>
    <property type="project" value="UniProtKB-EC"/>
</dbReference>
<feature type="domain" description="ATP-dependent DNA ligase family profile" evidence="3">
    <location>
        <begin position="106"/>
        <end position="233"/>
    </location>
</feature>
<dbReference type="InterPro" id="IPR033652">
    <property type="entry name" value="LigD_Pol-like_3"/>
</dbReference>
<proteinExistence type="inferred from homology"/>
<dbReference type="RefSeq" id="WP_250095197.1">
    <property type="nucleotide sequence ID" value="NZ_JAKRYL010000003.1"/>
</dbReference>
<reference evidence="4" key="1">
    <citation type="submission" date="2022-02" db="EMBL/GenBank/DDBJ databases">
        <title>Halalkalibacter sp. nov. isolated from Lonar Lake, India.</title>
        <authorList>
            <person name="Joshi A."/>
            <person name="Thite S."/>
            <person name="Lodha T."/>
        </authorList>
    </citation>
    <scope>NUCLEOTIDE SEQUENCE</scope>
    <source>
        <strain evidence="4">MEB205</strain>
    </source>
</reference>
<protein>
    <submittedName>
        <fullName evidence="4">DNA ligase D</fullName>
        <ecNumber evidence="4">6.5.1.1</ecNumber>
    </submittedName>
</protein>
<dbReference type="CDD" id="cd04866">
    <property type="entry name" value="LigD_Pol_like_3"/>
    <property type="match status" value="1"/>
</dbReference>
<dbReference type="EC" id="6.5.1.1" evidence="4"/>
<dbReference type="InterPro" id="IPR012310">
    <property type="entry name" value="DNA_ligase_ATP-dep_cent"/>
</dbReference>
<dbReference type="EMBL" id="JAKRYL010000003">
    <property type="protein sequence ID" value="MCL7746271.1"/>
    <property type="molecule type" value="Genomic_DNA"/>
</dbReference>
<evidence type="ECO:0000259" key="3">
    <source>
        <dbReference type="PROSITE" id="PS50160"/>
    </source>
</evidence>
<dbReference type="NCBIfam" id="TIGR02778">
    <property type="entry name" value="ligD_pol"/>
    <property type="match status" value="1"/>
</dbReference>
<dbReference type="PROSITE" id="PS50160">
    <property type="entry name" value="DNA_LIGASE_A3"/>
    <property type="match status" value="1"/>
</dbReference>
<dbReference type="PANTHER" id="PTHR42705:SF2">
    <property type="entry name" value="BIFUNCTIONAL NON-HOMOLOGOUS END JOINING PROTEIN LIGD"/>
    <property type="match status" value="1"/>
</dbReference>
<dbReference type="Pfam" id="PF21686">
    <property type="entry name" value="LigD_Prim-Pol"/>
    <property type="match status" value="1"/>
</dbReference>
<dbReference type="PROSITE" id="PS00333">
    <property type="entry name" value="DNA_LIGASE_A2"/>
    <property type="match status" value="1"/>
</dbReference>
<dbReference type="InterPro" id="IPR014143">
    <property type="entry name" value="NHEJ_ligase_prk"/>
</dbReference>
<dbReference type="Gene3D" id="3.30.470.30">
    <property type="entry name" value="DNA ligase/mRNA capping enzyme"/>
    <property type="match status" value="1"/>
</dbReference>
<dbReference type="PANTHER" id="PTHR42705">
    <property type="entry name" value="BIFUNCTIONAL NON-HOMOLOGOUS END JOINING PROTEIN LIGD"/>
    <property type="match status" value="1"/>
</dbReference>
<dbReference type="SUPFAM" id="SSF56091">
    <property type="entry name" value="DNA ligase/mRNA capping enzyme, catalytic domain"/>
    <property type="match status" value="1"/>
</dbReference>
<dbReference type="CDD" id="cd07906">
    <property type="entry name" value="Adenylation_DNA_ligase_LigD_LigC"/>
    <property type="match status" value="1"/>
</dbReference>
<dbReference type="NCBIfam" id="TIGR02776">
    <property type="entry name" value="NHEJ_ligase_prk"/>
    <property type="match status" value="1"/>
</dbReference>
<dbReference type="GO" id="GO:0005524">
    <property type="term" value="F:ATP binding"/>
    <property type="evidence" value="ECO:0007669"/>
    <property type="project" value="InterPro"/>
</dbReference>
<dbReference type="Proteomes" id="UP001139150">
    <property type="component" value="Unassembled WGS sequence"/>
</dbReference>
<sequence length="612" mass="71297">MKPMLLSPATDLPSGEEWIYETKYDGFRCLLYWDEEIPKLISRNGKELNLHFPEIIKYCEEIYPLLKDFIPLTFDGELVNLRNNLQSHFSTVQVRGRMKNQSNITKHAKEFPCHFIVFDVMRLKGELLVNRTLKKRKEILEGFFTEKRLPTSVDYKNSSRLQLIDVFTEEGYLWNKIVSNNGEGVVAKRSTSPWESEKRTSNWLKIKNYRFVSVILTKFDKSNGYFHGAIFQGTDLIEVVIFKHGLTEDEEKTLFAFFENNGTKRGPNIWELPPSICVDIACIDFDGKQLREPRFHAFNFNQEPPECTWHHMQRQLHPIPDNITITNPDKPIWSTIEVSKDEYLLYLQKAAPYLLPFLRERLLTVIRYPHGATGESFYQKHCPDYAPDFIETEQVEDINYIVCNDIETLLWLGNQLALELHIPFQTRYTDKPTEIVFDLDPPSANEFSLAIIAAKQMKAIFDQFTITSFVKTSGGKGLQVYIPLPKNRFTYQETRIFTQFICQFLCEQQPDLFTTERLKKNRNNKLYLDYIQHDEGKTIVAPYSPRGSEKGLIATPLNWDEVNDSLTPNAFTLPAVIERLEKQKDPFSSFREVDNKEAFTAILTQLKELIKG</sequence>
<dbReference type="InterPro" id="IPR016059">
    <property type="entry name" value="DNA_ligase_ATP-dep_CS"/>
</dbReference>
<organism evidence="4 5">
    <name type="scientific">Halalkalibacter alkaliphilus</name>
    <dbReference type="NCBI Taxonomy" id="2917993"/>
    <lineage>
        <taxon>Bacteria</taxon>
        <taxon>Bacillati</taxon>
        <taxon>Bacillota</taxon>
        <taxon>Bacilli</taxon>
        <taxon>Bacillales</taxon>
        <taxon>Bacillaceae</taxon>
        <taxon>Halalkalibacter</taxon>
    </lineage>
</organism>
<evidence type="ECO:0000313" key="5">
    <source>
        <dbReference type="Proteomes" id="UP001139150"/>
    </source>
</evidence>
<keyword evidence="5" id="KW-1185">Reference proteome</keyword>
<dbReference type="GO" id="GO:0006310">
    <property type="term" value="P:DNA recombination"/>
    <property type="evidence" value="ECO:0007669"/>
    <property type="project" value="InterPro"/>
</dbReference>
<evidence type="ECO:0000313" key="4">
    <source>
        <dbReference type="EMBL" id="MCL7746271.1"/>
    </source>
</evidence>
<dbReference type="InterPro" id="IPR014145">
    <property type="entry name" value="LigD_pol_dom"/>
</dbReference>